<dbReference type="AlphaFoldDB" id="A0A317DU62"/>
<dbReference type="InterPro" id="IPR051544">
    <property type="entry name" value="TPS_OM_transporter"/>
</dbReference>
<dbReference type="GO" id="GO:0046819">
    <property type="term" value="P:protein secretion by the type V secretion system"/>
    <property type="evidence" value="ECO:0007669"/>
    <property type="project" value="TreeGrafter"/>
</dbReference>
<comment type="subcellular location">
    <subcellularLocation>
        <location evidence="1">Cell outer membrane</location>
    </subcellularLocation>
</comment>
<dbReference type="GO" id="GO:0098046">
    <property type="term" value="C:type V protein secretion system complex"/>
    <property type="evidence" value="ECO:0007669"/>
    <property type="project" value="TreeGrafter"/>
</dbReference>
<gene>
    <name evidence="11" type="ORF">DKG75_22555</name>
</gene>
<feature type="region of interest" description="Disordered" evidence="9">
    <location>
        <begin position="17"/>
        <end position="56"/>
    </location>
</feature>
<dbReference type="Gene3D" id="2.40.160.50">
    <property type="entry name" value="membrane protein fhac: a member of the omp85/tpsb transporter family"/>
    <property type="match status" value="1"/>
</dbReference>
<evidence type="ECO:0000313" key="12">
    <source>
        <dbReference type="Proteomes" id="UP000246077"/>
    </source>
</evidence>
<keyword evidence="4" id="KW-1134">Transmembrane beta strand</keyword>
<evidence type="ECO:0000256" key="9">
    <source>
        <dbReference type="SAM" id="MobiDB-lite"/>
    </source>
</evidence>
<evidence type="ECO:0000256" key="6">
    <source>
        <dbReference type="ARBA" id="ARBA00022927"/>
    </source>
</evidence>
<dbReference type="Gene3D" id="3.10.20.310">
    <property type="entry name" value="membrane protein fhac"/>
    <property type="match status" value="1"/>
</dbReference>
<dbReference type="Pfam" id="PF08479">
    <property type="entry name" value="POTRA_2"/>
    <property type="match status" value="1"/>
</dbReference>
<feature type="domain" description="POTRA" evidence="10">
    <location>
        <begin position="66"/>
        <end position="141"/>
    </location>
</feature>
<comment type="similarity">
    <text evidence="2">Belongs to the TPS (TC 1.B.20) family.</text>
</comment>
<organism evidence="11 12">
    <name type="scientific">Zavarzinia compransoris</name>
    <dbReference type="NCBI Taxonomy" id="1264899"/>
    <lineage>
        <taxon>Bacteria</taxon>
        <taxon>Pseudomonadati</taxon>
        <taxon>Pseudomonadota</taxon>
        <taxon>Alphaproteobacteria</taxon>
        <taxon>Rhodospirillales</taxon>
        <taxon>Zavarziniaceae</taxon>
        <taxon>Zavarzinia</taxon>
    </lineage>
</organism>
<dbReference type="InterPro" id="IPR013686">
    <property type="entry name" value="Polypept-transport_assoc_ShlB"/>
</dbReference>
<evidence type="ECO:0000256" key="7">
    <source>
        <dbReference type="ARBA" id="ARBA00023136"/>
    </source>
</evidence>
<dbReference type="GO" id="GO:0008320">
    <property type="term" value="F:protein transmembrane transporter activity"/>
    <property type="evidence" value="ECO:0007669"/>
    <property type="project" value="TreeGrafter"/>
</dbReference>
<evidence type="ECO:0000256" key="5">
    <source>
        <dbReference type="ARBA" id="ARBA00022692"/>
    </source>
</evidence>
<dbReference type="PANTHER" id="PTHR34597">
    <property type="entry name" value="SLR1661 PROTEIN"/>
    <property type="match status" value="1"/>
</dbReference>
<comment type="caution">
    <text evidence="11">The sequence shown here is derived from an EMBL/GenBank/DDBJ whole genome shotgun (WGS) entry which is preliminary data.</text>
</comment>
<keyword evidence="5" id="KW-0812">Transmembrane</keyword>
<keyword evidence="6" id="KW-0653">Protein transport</keyword>
<dbReference type="PROSITE" id="PS51779">
    <property type="entry name" value="POTRA"/>
    <property type="match status" value="1"/>
</dbReference>
<keyword evidence="3" id="KW-0813">Transport</keyword>
<evidence type="ECO:0000256" key="8">
    <source>
        <dbReference type="ARBA" id="ARBA00023237"/>
    </source>
</evidence>
<dbReference type="PANTHER" id="PTHR34597:SF6">
    <property type="entry name" value="BLR6126 PROTEIN"/>
    <property type="match status" value="1"/>
</dbReference>
<dbReference type="EMBL" id="QGLF01000011">
    <property type="protein sequence ID" value="PWR17530.1"/>
    <property type="molecule type" value="Genomic_DNA"/>
</dbReference>
<dbReference type="Pfam" id="PF03865">
    <property type="entry name" value="ShlB"/>
    <property type="match status" value="1"/>
</dbReference>
<evidence type="ECO:0000313" key="11">
    <source>
        <dbReference type="EMBL" id="PWR17530.1"/>
    </source>
</evidence>
<evidence type="ECO:0000256" key="1">
    <source>
        <dbReference type="ARBA" id="ARBA00004442"/>
    </source>
</evidence>
<protein>
    <recommendedName>
        <fullName evidence="10">POTRA domain-containing protein</fullName>
    </recommendedName>
</protein>
<dbReference type="GO" id="GO:0009279">
    <property type="term" value="C:cell outer membrane"/>
    <property type="evidence" value="ECO:0007669"/>
    <property type="project" value="UniProtKB-SubCell"/>
</dbReference>
<keyword evidence="12" id="KW-1185">Reference proteome</keyword>
<dbReference type="InterPro" id="IPR034746">
    <property type="entry name" value="POTRA"/>
</dbReference>
<reference evidence="12" key="1">
    <citation type="submission" date="2018-05" db="EMBL/GenBank/DDBJ databases">
        <title>Zavarzinia sp. HR-AS.</title>
        <authorList>
            <person name="Lee Y."/>
            <person name="Jeon C.O."/>
        </authorList>
    </citation>
    <scope>NUCLEOTIDE SEQUENCE [LARGE SCALE GENOMIC DNA]</scope>
    <source>
        <strain evidence="12">DSM 1231</strain>
    </source>
</reference>
<keyword evidence="7" id="KW-0472">Membrane</keyword>
<feature type="compositionally biased region" description="Low complexity" evidence="9">
    <location>
        <begin position="46"/>
        <end position="56"/>
    </location>
</feature>
<sequence>MLAFTLGPAPILPAGTAWAQALPPTADPGRVEERIGRPPPPPPAAEPEIPAVEPQAAPAGAEAVRFTLRALDITGNTAIADERLRDVYGRYLGQEVSLATLYEIASAITSLYRAEGYILSQALVPAQRIREGRVALSVIEGRIDKVTVEGEDASGRVAAMAARIAAETPLTDQTLERYLLLIQDIAGLKARAVLAPSAAAEGAADLTIVLTRTPAAGYLSVDNRGSATIGPYQATAAAQVNNLLGADERLGLTVLAAPLHDELYYIQGRWDQPVGIEGSTIGLVVAKSWTKPGSTLRPFENEGDAASYDMSLTHPFVRSRAFSLTGEAGLAWRDATSDFFTASNPTRIYDDHLRVARIGFSIEATDSLAGRNNASLSLARGLNVAGASEAGDSNLSRGNGDPQFTSLSGRFGRLQPLAEDLALNLRGQFQYAFDPLLASEEIGFGGLNFGSAFLSSAISGDSGIGARLEFVWYWALLPAAGGALPIQGQSYGFVDGGAIWQASRPSGERARDGLLSAGVGTKLQLGDDIFGGWELAFPVDNPADTPKPNSGRLFFQLGMSF</sequence>
<dbReference type="InterPro" id="IPR005565">
    <property type="entry name" value="Hemolysn_activator_HlyB_C"/>
</dbReference>
<evidence type="ECO:0000259" key="10">
    <source>
        <dbReference type="PROSITE" id="PS51779"/>
    </source>
</evidence>
<evidence type="ECO:0000256" key="4">
    <source>
        <dbReference type="ARBA" id="ARBA00022452"/>
    </source>
</evidence>
<accession>A0A317DU62</accession>
<evidence type="ECO:0000256" key="2">
    <source>
        <dbReference type="ARBA" id="ARBA00009055"/>
    </source>
</evidence>
<proteinExistence type="inferred from homology"/>
<name>A0A317DU62_9PROT</name>
<evidence type="ECO:0000256" key="3">
    <source>
        <dbReference type="ARBA" id="ARBA00022448"/>
    </source>
</evidence>
<dbReference type="Proteomes" id="UP000246077">
    <property type="component" value="Unassembled WGS sequence"/>
</dbReference>
<keyword evidence="8" id="KW-0998">Cell outer membrane</keyword>